<protein>
    <submittedName>
        <fullName evidence="2">Membrane-associated protein, putative</fullName>
    </submittedName>
</protein>
<dbReference type="AlphaFoldDB" id="A0A0S4IU32"/>
<gene>
    <name evidence="2" type="ORF">BSAL_66520</name>
</gene>
<name>A0A0S4IU32_BODSA</name>
<keyword evidence="3" id="KW-1185">Reference proteome</keyword>
<sequence>MNRSCFRVVALSAITVLMLLFLGGAIVLLTDSVVSWNSSADDGGGCSATTVVHQDMNSPQQVNRVPAAFSCGVVAVCKVLSATFIVAQGCVSLRYDIAVRSPTNSSELTAGFNASSCDAFDGNCCNGLLIPASSVTSNNVTLPCWILNKNNGFVNIVAQPHCPTASQAVTDEATATFSASRSAVDTDTVAISQSRSLTQSVAAKTATDEATTTTSVSPTTVDSVTLTGSQSRSLTPLVASTSTVSVTVLYTAAFSKSKSSSEADTTSKAVTFSTSETRSETVTSSKAATTTVTTSAALCFVPTMCKLLSSSFFVIKDNFCFSLRYDVAVQSLTNASEWITGYYAVSCDASDGHCCGGLRIPASDAAKGNVTIPCWIPRGTEMFVKIVTPVPPCSTVSETITQSMTATSVSQTITQSMSATTVPCVEVATVCKLLSAAFLWIKNSFCFSLQYDVAVRSLTDPSVWTAGYTAVSCDEPSGRCCGGILVPQSDAATGNVTIPCWAPDPRVKFVNIATRAPQCLGHPSAPLMAPRALEGHRYSQTQQGHRTHPRQVLQKMMSHQRHPQRQRPRFRISFLLTLQRICQTKTLSTSLPPHLFHAKM</sequence>
<evidence type="ECO:0000313" key="2">
    <source>
        <dbReference type="EMBL" id="CUF86223.1"/>
    </source>
</evidence>
<feature type="region of interest" description="Disordered" evidence="1">
    <location>
        <begin position="202"/>
        <end position="223"/>
    </location>
</feature>
<evidence type="ECO:0000313" key="3">
    <source>
        <dbReference type="Proteomes" id="UP000051952"/>
    </source>
</evidence>
<dbReference type="EMBL" id="CYKH01000423">
    <property type="protein sequence ID" value="CUF86223.1"/>
    <property type="molecule type" value="Genomic_DNA"/>
</dbReference>
<dbReference type="Proteomes" id="UP000051952">
    <property type="component" value="Unassembled WGS sequence"/>
</dbReference>
<evidence type="ECO:0000256" key="1">
    <source>
        <dbReference type="SAM" id="MobiDB-lite"/>
    </source>
</evidence>
<accession>A0A0S4IU32</accession>
<reference evidence="3" key="1">
    <citation type="submission" date="2015-09" db="EMBL/GenBank/DDBJ databases">
        <authorList>
            <consortium name="Pathogen Informatics"/>
        </authorList>
    </citation>
    <scope>NUCLEOTIDE SEQUENCE [LARGE SCALE GENOMIC DNA]</scope>
    <source>
        <strain evidence="3">Lake Konstanz</strain>
    </source>
</reference>
<organism evidence="2 3">
    <name type="scientific">Bodo saltans</name>
    <name type="common">Flagellated protozoan</name>
    <dbReference type="NCBI Taxonomy" id="75058"/>
    <lineage>
        <taxon>Eukaryota</taxon>
        <taxon>Discoba</taxon>
        <taxon>Euglenozoa</taxon>
        <taxon>Kinetoplastea</taxon>
        <taxon>Metakinetoplastina</taxon>
        <taxon>Eubodonida</taxon>
        <taxon>Bodonidae</taxon>
        <taxon>Bodo</taxon>
    </lineage>
</organism>
<dbReference type="VEuPathDB" id="TriTrypDB:BSAL_66520"/>
<proteinExistence type="predicted"/>